<evidence type="ECO:0000256" key="6">
    <source>
        <dbReference type="ARBA" id="ARBA00022989"/>
    </source>
</evidence>
<dbReference type="Gene3D" id="1.20.1530.20">
    <property type="match status" value="1"/>
</dbReference>
<feature type="transmembrane region" description="Helical" evidence="9">
    <location>
        <begin position="561"/>
        <end position="583"/>
    </location>
</feature>
<protein>
    <recommendedName>
        <fullName evidence="10">Cation/H+ exchanger transmembrane domain-containing protein</fullName>
    </recommendedName>
</protein>
<feature type="transmembrane region" description="Helical" evidence="9">
    <location>
        <begin position="308"/>
        <end position="330"/>
    </location>
</feature>
<dbReference type="AlphaFoldDB" id="A0AAE1V0S1"/>
<proteinExistence type="predicted"/>
<feature type="transmembrane region" description="Helical" evidence="9">
    <location>
        <begin position="531"/>
        <end position="549"/>
    </location>
</feature>
<evidence type="ECO:0000256" key="2">
    <source>
        <dbReference type="ARBA" id="ARBA00022448"/>
    </source>
</evidence>
<feature type="domain" description="Cation/H+ exchanger transmembrane" evidence="10">
    <location>
        <begin position="174"/>
        <end position="581"/>
    </location>
</feature>
<dbReference type="InterPro" id="IPR006153">
    <property type="entry name" value="Cation/H_exchanger_TM"/>
</dbReference>
<name>A0AAE1V0S1_9SOLA</name>
<feature type="transmembrane region" description="Helical" evidence="9">
    <location>
        <begin position="166"/>
        <end position="185"/>
    </location>
</feature>
<evidence type="ECO:0000259" key="10">
    <source>
        <dbReference type="Pfam" id="PF00999"/>
    </source>
</evidence>
<gene>
    <name evidence="11" type="ORF">RND71_030095</name>
</gene>
<feature type="transmembrane region" description="Helical" evidence="9">
    <location>
        <begin position="246"/>
        <end position="269"/>
    </location>
</feature>
<dbReference type="Proteomes" id="UP001291623">
    <property type="component" value="Unassembled WGS sequence"/>
</dbReference>
<keyword evidence="8 9" id="KW-0472">Membrane</keyword>
<dbReference type="GO" id="GO:0016020">
    <property type="term" value="C:membrane"/>
    <property type="evidence" value="ECO:0007669"/>
    <property type="project" value="UniProtKB-SubCell"/>
</dbReference>
<keyword evidence="12" id="KW-1185">Reference proteome</keyword>
<evidence type="ECO:0000256" key="4">
    <source>
        <dbReference type="ARBA" id="ARBA00022692"/>
    </source>
</evidence>
<accession>A0AAE1V0S1</accession>
<keyword evidence="2" id="KW-0813">Transport</keyword>
<dbReference type="PANTHER" id="PTHR16254:SF20">
    <property type="entry name" value="K(+) EFFLUX ANTIPORTER 5"/>
    <property type="match status" value="1"/>
</dbReference>
<dbReference type="Pfam" id="PF00999">
    <property type="entry name" value="Na_H_Exchanger"/>
    <property type="match status" value="1"/>
</dbReference>
<evidence type="ECO:0000256" key="1">
    <source>
        <dbReference type="ARBA" id="ARBA00004141"/>
    </source>
</evidence>
<evidence type="ECO:0000256" key="9">
    <source>
        <dbReference type="SAM" id="Phobius"/>
    </source>
</evidence>
<evidence type="ECO:0000256" key="3">
    <source>
        <dbReference type="ARBA" id="ARBA00022449"/>
    </source>
</evidence>
<keyword evidence="5" id="KW-0732">Signal</keyword>
<evidence type="ECO:0000313" key="11">
    <source>
        <dbReference type="EMBL" id="KAK4350782.1"/>
    </source>
</evidence>
<dbReference type="GO" id="GO:0015386">
    <property type="term" value="F:potassium:proton antiporter activity"/>
    <property type="evidence" value="ECO:0007669"/>
    <property type="project" value="InterPro"/>
</dbReference>
<evidence type="ECO:0000256" key="7">
    <source>
        <dbReference type="ARBA" id="ARBA00023065"/>
    </source>
</evidence>
<organism evidence="11 12">
    <name type="scientific">Anisodus tanguticus</name>
    <dbReference type="NCBI Taxonomy" id="243964"/>
    <lineage>
        <taxon>Eukaryota</taxon>
        <taxon>Viridiplantae</taxon>
        <taxon>Streptophyta</taxon>
        <taxon>Embryophyta</taxon>
        <taxon>Tracheophyta</taxon>
        <taxon>Spermatophyta</taxon>
        <taxon>Magnoliopsida</taxon>
        <taxon>eudicotyledons</taxon>
        <taxon>Gunneridae</taxon>
        <taxon>Pentapetalae</taxon>
        <taxon>asterids</taxon>
        <taxon>lamiids</taxon>
        <taxon>Solanales</taxon>
        <taxon>Solanaceae</taxon>
        <taxon>Solanoideae</taxon>
        <taxon>Hyoscyameae</taxon>
        <taxon>Anisodus</taxon>
    </lineage>
</organism>
<feature type="transmembrane region" description="Helical" evidence="9">
    <location>
        <begin position="276"/>
        <end position="296"/>
    </location>
</feature>
<comment type="subcellular location">
    <subcellularLocation>
        <location evidence="1">Membrane</location>
        <topology evidence="1">Multi-pass membrane protein</topology>
    </subcellularLocation>
</comment>
<feature type="transmembrane region" description="Helical" evidence="9">
    <location>
        <begin position="382"/>
        <end position="401"/>
    </location>
</feature>
<dbReference type="InterPro" id="IPR038770">
    <property type="entry name" value="Na+/solute_symporter_sf"/>
</dbReference>
<keyword evidence="4 9" id="KW-0812">Transmembrane</keyword>
<comment type="caution">
    <text evidence="11">The sequence shown here is derived from an EMBL/GenBank/DDBJ whole genome shotgun (WGS) entry which is preliminary data.</text>
</comment>
<keyword evidence="6 9" id="KW-1133">Transmembrane helix</keyword>
<feature type="transmembrane region" description="Helical" evidence="9">
    <location>
        <begin position="342"/>
        <end position="362"/>
    </location>
</feature>
<dbReference type="EMBL" id="JAVYJV010000016">
    <property type="protein sequence ID" value="KAK4350782.1"/>
    <property type="molecule type" value="Genomic_DNA"/>
</dbReference>
<evidence type="ECO:0000256" key="8">
    <source>
        <dbReference type="ARBA" id="ARBA00023136"/>
    </source>
</evidence>
<evidence type="ECO:0000256" key="5">
    <source>
        <dbReference type="ARBA" id="ARBA00022729"/>
    </source>
</evidence>
<dbReference type="PANTHER" id="PTHR16254">
    <property type="entry name" value="POTASSIUM/PROTON ANTIPORTER-RELATED"/>
    <property type="match status" value="1"/>
</dbReference>
<sequence length="614" mass="67157">MERVVVVRREKLRAWIFLFLSVAYCGRMTLAVRSEKEIRARFYGNLVNSSAPDSNDGTIAKMFDRVLEKEFSENDQPEASDGSSFNSTVADEKGVLETVAKITREKIKKNETQQANDTRSFKLQDVFSLENEGSDDVTTLIDKKDNVFVMSNKKSKYPVLQVDVRLISDLVVVIVSAAIGGIIFSCLGQPVIVGYLLAGSLIGPGGLKFISEMVQVETVAQFGVVFLLFALGLEFSLTKLKVVGPVAVLGGLLQIAILMFLCGTTAMLCGANLSEGVFVGCFLSMSSTAVVVKFLVEKNSNNALHGQVTIGTLIFQDCAVGLLFALLPVLGGNSGLLHGIISMGKVLLILSMYLSVASILTWSFVPRFLKLMIRLSSQTNELYQLAVVAFCLLSAWCHSILRMFHLILQCSDKLGLSLELGSFVAGVMISTTDFAQHTLDQVNVAMSFLIISERFWLLTTSLDTMMSDLVEPIRNLFAALFLASIGMLIHVQFLWTHVDILLASVILVIVFKTTVAAMITKVFGYNIRTSVIVGFLLAQIGEFAFVLLSRASNLHIVQGKMYLLLLGTTALSLVTTPVLFKLIPATMHLGVLMHWFPEENIAPDEVVFPTGIAD</sequence>
<reference evidence="11" key="1">
    <citation type="submission" date="2023-12" db="EMBL/GenBank/DDBJ databases">
        <title>Genome assembly of Anisodus tanguticus.</title>
        <authorList>
            <person name="Wang Y.-J."/>
        </authorList>
    </citation>
    <scope>NUCLEOTIDE SEQUENCE</scope>
    <source>
        <strain evidence="11">KB-2021</strain>
        <tissue evidence="11">Leaf</tissue>
    </source>
</reference>
<feature type="transmembrane region" description="Helical" evidence="9">
    <location>
        <begin position="476"/>
        <end position="495"/>
    </location>
</feature>
<evidence type="ECO:0000313" key="12">
    <source>
        <dbReference type="Proteomes" id="UP001291623"/>
    </source>
</evidence>
<keyword evidence="3" id="KW-0050">Antiport</keyword>
<keyword evidence="7" id="KW-0406">Ion transport</keyword>
<feature type="transmembrane region" description="Helical" evidence="9">
    <location>
        <begin position="222"/>
        <end position="240"/>
    </location>
</feature>
<feature type="transmembrane region" description="Helical" evidence="9">
    <location>
        <begin position="501"/>
        <end position="519"/>
    </location>
</feature>
<dbReference type="InterPro" id="IPR045158">
    <property type="entry name" value="KEA4/5/6-like"/>
</dbReference>